<feature type="region of interest" description="Disordered" evidence="1">
    <location>
        <begin position="400"/>
        <end position="502"/>
    </location>
</feature>
<protein>
    <submittedName>
        <fullName evidence="2">Uncharacterized protein</fullName>
    </submittedName>
</protein>
<reference evidence="2" key="1">
    <citation type="submission" date="2019-11" db="EMBL/GenBank/DDBJ databases">
        <title>Genomic insights into an expanded diversity of filamentous marine cyanobacteria reveals the extraordinary biosynthetic potential of Moorea and Okeania.</title>
        <authorList>
            <person name="Ferreira Leao T."/>
            <person name="Wang M."/>
            <person name="Moss N."/>
            <person name="Da Silva R."/>
            <person name="Sanders J."/>
            <person name="Nurk S."/>
            <person name="Gurevich A."/>
            <person name="Humphrey G."/>
            <person name="Reher R."/>
            <person name="Zhu Q."/>
            <person name="Belda-Ferre P."/>
            <person name="Glukhov E."/>
            <person name="Rex R."/>
            <person name="Dorrestein P.C."/>
            <person name="Knight R."/>
            <person name="Pevzner P."/>
            <person name="Gerwick W.H."/>
            <person name="Gerwick L."/>
        </authorList>
    </citation>
    <scope>NUCLEOTIDE SEQUENCE</scope>
    <source>
        <strain evidence="2">SIO1C4</strain>
    </source>
</reference>
<gene>
    <name evidence="2" type="ORF">F6J89_24400</name>
</gene>
<dbReference type="AlphaFoldDB" id="A0A6B3NG76"/>
<dbReference type="EMBL" id="JAAHFQ010000616">
    <property type="protein sequence ID" value="NER30670.1"/>
    <property type="molecule type" value="Genomic_DNA"/>
</dbReference>
<feature type="region of interest" description="Disordered" evidence="1">
    <location>
        <begin position="37"/>
        <end position="68"/>
    </location>
</feature>
<dbReference type="InterPro" id="IPR011050">
    <property type="entry name" value="Pectin_lyase_fold/virulence"/>
</dbReference>
<feature type="compositionally biased region" description="Polar residues" evidence="1">
    <location>
        <begin position="489"/>
        <end position="502"/>
    </location>
</feature>
<comment type="caution">
    <text evidence="2">The sequence shown here is derived from an EMBL/GenBank/DDBJ whole genome shotgun (WGS) entry which is preliminary data.</text>
</comment>
<feature type="compositionally biased region" description="Polar residues" evidence="1">
    <location>
        <begin position="464"/>
        <end position="481"/>
    </location>
</feature>
<organism evidence="2">
    <name type="scientific">Symploca sp. SIO1C4</name>
    <dbReference type="NCBI Taxonomy" id="2607765"/>
    <lineage>
        <taxon>Bacteria</taxon>
        <taxon>Bacillati</taxon>
        <taxon>Cyanobacteriota</taxon>
        <taxon>Cyanophyceae</taxon>
        <taxon>Coleofasciculales</taxon>
        <taxon>Coleofasciculaceae</taxon>
        <taxon>Symploca</taxon>
    </lineage>
</organism>
<name>A0A6B3NG76_9CYAN</name>
<sequence>MFNFINRIIESIKGFLLDHSEPDNLQELTTIEPSQQLPTEATQLEDSQPKTAEDLEVKEDRGQWGIKKPSASALEPRAFPVKEKSLQPEPVTLQQQINSLEDGGTLQLWPAGGEYQGPIIINHPLSLDGQGATIWALTGPVISIESEQVKLRNLRIEVTGEEVTINPEDKCAILLKSAAKSQFNHVEVRGLVMGIPEEEGEWKYPNSLYLGQLAHGREHDLLLRIVVPVACKISANISGLEFYPRHLTPGGNEIRLHIEQLPEDTLINGSIFLVSTSVKRRISLTAHILSLSDEAVGSTGSNVVWQAEDWVKIRLGKKVGNREQERGNNRQQLTPIALGKDLGKKSIVHPPKPEPIEDQSNQSPPENQDNPVEVIPRYPESTKLPSKSRLVQSQPLNPLFENQISPQEPQEEEVAASEPNKDSQTVNPIFKSKSSPTESAHQQQKSPEQKSSEQSPTINPLFEQKSSPTESTPEQQTSPEQKSSKRAQRSQLINPLFKSNSP</sequence>
<feature type="compositionally biased region" description="Polar residues" evidence="1">
    <location>
        <begin position="358"/>
        <end position="370"/>
    </location>
</feature>
<proteinExistence type="predicted"/>
<evidence type="ECO:0000313" key="2">
    <source>
        <dbReference type="EMBL" id="NER30670.1"/>
    </source>
</evidence>
<feature type="compositionally biased region" description="Basic and acidic residues" evidence="1">
    <location>
        <begin position="47"/>
        <end position="62"/>
    </location>
</feature>
<feature type="region of interest" description="Disordered" evidence="1">
    <location>
        <begin position="321"/>
        <end position="373"/>
    </location>
</feature>
<evidence type="ECO:0000256" key="1">
    <source>
        <dbReference type="SAM" id="MobiDB-lite"/>
    </source>
</evidence>
<feature type="compositionally biased region" description="Polar residues" evidence="1">
    <location>
        <begin position="37"/>
        <end position="46"/>
    </location>
</feature>
<accession>A0A6B3NG76</accession>
<dbReference type="SUPFAM" id="SSF51126">
    <property type="entry name" value="Pectin lyase-like"/>
    <property type="match status" value="1"/>
</dbReference>
<feature type="compositionally biased region" description="Polar residues" evidence="1">
    <location>
        <begin position="422"/>
        <end position="441"/>
    </location>
</feature>